<dbReference type="AlphaFoldDB" id="A0A1T4WQK8"/>
<dbReference type="EMBL" id="FUYB01000008">
    <property type="protein sequence ID" value="SKA79397.1"/>
    <property type="molecule type" value="Genomic_DNA"/>
</dbReference>
<evidence type="ECO:0000256" key="2">
    <source>
        <dbReference type="SAM" id="Phobius"/>
    </source>
</evidence>
<dbReference type="InterPro" id="IPR007470">
    <property type="entry name" value="HemX"/>
</dbReference>
<gene>
    <name evidence="3" type="ORF">SAMN02745130_01987</name>
</gene>
<keyword evidence="2" id="KW-0812">Transmembrane</keyword>
<keyword evidence="2" id="KW-0472">Membrane</keyword>
<keyword evidence="4" id="KW-1185">Reference proteome</keyword>
<dbReference type="PANTHER" id="PTHR38043:SF1">
    <property type="entry name" value="PROTEIN HEMX"/>
    <property type="match status" value="1"/>
</dbReference>
<feature type="transmembrane region" description="Helical" evidence="2">
    <location>
        <begin position="25"/>
        <end position="47"/>
    </location>
</feature>
<organism evidence="3 4">
    <name type="scientific">Thiothrix eikelboomii</name>
    <dbReference type="NCBI Taxonomy" id="92487"/>
    <lineage>
        <taxon>Bacteria</taxon>
        <taxon>Pseudomonadati</taxon>
        <taxon>Pseudomonadota</taxon>
        <taxon>Gammaproteobacteria</taxon>
        <taxon>Thiotrichales</taxon>
        <taxon>Thiotrichaceae</taxon>
        <taxon>Thiothrix</taxon>
    </lineage>
</organism>
<accession>A0A1T4WQK8</accession>
<name>A0A1T4WQK8_9GAMM</name>
<dbReference type="STRING" id="92487.SAMN02745130_01987"/>
<dbReference type="Proteomes" id="UP000190460">
    <property type="component" value="Unassembled WGS sequence"/>
</dbReference>
<reference evidence="3 4" key="1">
    <citation type="submission" date="2017-02" db="EMBL/GenBank/DDBJ databases">
        <authorList>
            <person name="Peterson S.W."/>
        </authorList>
    </citation>
    <scope>NUCLEOTIDE SEQUENCE [LARGE SCALE GENOMIC DNA]</scope>
    <source>
        <strain evidence="3 4">ATCC 49788</strain>
    </source>
</reference>
<dbReference type="PANTHER" id="PTHR38043">
    <property type="entry name" value="PROTEIN HEMX"/>
    <property type="match status" value="1"/>
</dbReference>
<dbReference type="OrthoDB" id="5739852at2"/>
<proteinExistence type="predicted"/>
<protein>
    <submittedName>
        <fullName evidence="3">Conserved protein HemX</fullName>
    </submittedName>
</protein>
<feature type="region of interest" description="Disordered" evidence="1">
    <location>
        <begin position="230"/>
        <end position="257"/>
    </location>
</feature>
<evidence type="ECO:0000313" key="3">
    <source>
        <dbReference type="EMBL" id="SKA79397.1"/>
    </source>
</evidence>
<evidence type="ECO:0000313" key="4">
    <source>
        <dbReference type="Proteomes" id="UP000190460"/>
    </source>
</evidence>
<dbReference type="Pfam" id="PF04375">
    <property type="entry name" value="HemX"/>
    <property type="match status" value="1"/>
</dbReference>
<keyword evidence="2" id="KW-1133">Transmembrane helix</keyword>
<sequence>MIEKSETTPLTNPHEPATAPKAKGAGFALFIAFLALFFTVVGIAAGYKHWQRMNTKAKEHSTHLASVDQLLTQKADASALASLQSGVKQTLDTLAATASADLQKMAQMNHETRQFAETVTTQVEQVTSLQARLQHHLAPKTDHDWQIEEVAFLLRLANQELHLTGVKAPSLAALREADLLLSKLGSVSYLPVRQQLAKDIASLEAFAEPDLLDLSQRINAMTIELSTQLAKALPNPSPKPEASADSNPQTTESESSIWQEYKQKAINTLNEAVVVHQVDQPLASALDNESRQSLHQLILLRLENLRLMAIQRQDKSYHQQIALIRDTLQAYYPKDQAASLLENLNSLDQVNLQPPLPDISASLKQLEKARSTNLVGEKKP</sequence>
<dbReference type="RefSeq" id="WP_078922455.1">
    <property type="nucleotide sequence ID" value="NZ_FUYB01000008.1"/>
</dbReference>
<evidence type="ECO:0000256" key="1">
    <source>
        <dbReference type="SAM" id="MobiDB-lite"/>
    </source>
</evidence>
<feature type="compositionally biased region" description="Polar residues" evidence="1">
    <location>
        <begin position="244"/>
        <end position="257"/>
    </location>
</feature>